<accession>A0A1I1RY62</accession>
<sequence>MKNCGTQTIETDRLILRKFMPKDSDAMYKNWASDIEVTKYLTWPAHKNQEISLSVTNEWVDSYSRTDFYQWAIVLKEESDEPIGGIGVNHIDGDVSMAHVGYCIGRKWWHRGITSEALKAVIDFLFKNVDVNRIESRHDPKNPNSGAVMKKCGMVYEGTLRSSDRNNQGICDACYYSILKSEWCKFQFNV</sequence>
<feature type="domain" description="N-acetyltransferase" evidence="1">
    <location>
        <begin position="14"/>
        <end position="181"/>
    </location>
</feature>
<protein>
    <submittedName>
        <fullName evidence="2">Ribosomal-protein-alanine N-acetyltransferase</fullName>
    </submittedName>
</protein>
<dbReference type="Proteomes" id="UP000199263">
    <property type="component" value="Unassembled WGS sequence"/>
</dbReference>
<dbReference type="InterPro" id="IPR016181">
    <property type="entry name" value="Acyl_CoA_acyltransferase"/>
</dbReference>
<evidence type="ECO:0000313" key="3">
    <source>
        <dbReference type="Proteomes" id="UP000199263"/>
    </source>
</evidence>
<keyword evidence="3" id="KW-1185">Reference proteome</keyword>
<dbReference type="Gene3D" id="3.40.630.30">
    <property type="match status" value="1"/>
</dbReference>
<dbReference type="PANTHER" id="PTHR43792:SF1">
    <property type="entry name" value="N-ACETYLTRANSFERASE DOMAIN-CONTAINING PROTEIN"/>
    <property type="match status" value="1"/>
</dbReference>
<dbReference type="GO" id="GO:0016747">
    <property type="term" value="F:acyltransferase activity, transferring groups other than amino-acyl groups"/>
    <property type="evidence" value="ECO:0007669"/>
    <property type="project" value="InterPro"/>
</dbReference>
<dbReference type="SUPFAM" id="SSF55729">
    <property type="entry name" value="Acyl-CoA N-acyltransferases (Nat)"/>
    <property type="match status" value="1"/>
</dbReference>
<dbReference type="InterPro" id="IPR051531">
    <property type="entry name" value="N-acetyltransferase"/>
</dbReference>
<dbReference type="EMBL" id="FOMG01000040">
    <property type="protein sequence ID" value="SFD39012.1"/>
    <property type="molecule type" value="Genomic_DNA"/>
</dbReference>
<dbReference type="RefSeq" id="WP_090094311.1">
    <property type="nucleotide sequence ID" value="NZ_FOMG01000040.1"/>
</dbReference>
<name>A0A1I1RY62_9CLOT</name>
<evidence type="ECO:0000313" key="2">
    <source>
        <dbReference type="EMBL" id="SFD39012.1"/>
    </source>
</evidence>
<proteinExistence type="predicted"/>
<gene>
    <name evidence="2" type="ORF">SAMN05421842_14017</name>
</gene>
<dbReference type="STRING" id="119641.SAMN05421842_14017"/>
<reference evidence="2 3" key="1">
    <citation type="submission" date="2016-10" db="EMBL/GenBank/DDBJ databases">
        <authorList>
            <person name="de Groot N.N."/>
        </authorList>
    </citation>
    <scope>NUCLEOTIDE SEQUENCE [LARGE SCALE GENOMIC DNA]</scope>
    <source>
        <strain evidence="2 3">DSM 12992</strain>
    </source>
</reference>
<organism evidence="2 3">
    <name type="scientific">Clostridium uliginosum</name>
    <dbReference type="NCBI Taxonomy" id="119641"/>
    <lineage>
        <taxon>Bacteria</taxon>
        <taxon>Bacillati</taxon>
        <taxon>Bacillota</taxon>
        <taxon>Clostridia</taxon>
        <taxon>Eubacteriales</taxon>
        <taxon>Clostridiaceae</taxon>
        <taxon>Clostridium</taxon>
    </lineage>
</organism>
<keyword evidence="2" id="KW-0808">Transferase</keyword>
<dbReference type="Pfam" id="PF13302">
    <property type="entry name" value="Acetyltransf_3"/>
    <property type="match status" value="1"/>
</dbReference>
<dbReference type="PANTHER" id="PTHR43792">
    <property type="entry name" value="GNAT FAMILY, PUTATIVE (AFU_ORTHOLOGUE AFUA_3G00765)-RELATED-RELATED"/>
    <property type="match status" value="1"/>
</dbReference>
<dbReference type="PROSITE" id="PS51186">
    <property type="entry name" value="GNAT"/>
    <property type="match status" value="1"/>
</dbReference>
<dbReference type="AlphaFoldDB" id="A0A1I1RY62"/>
<evidence type="ECO:0000259" key="1">
    <source>
        <dbReference type="PROSITE" id="PS51186"/>
    </source>
</evidence>
<dbReference type="OrthoDB" id="9785602at2"/>
<dbReference type="InterPro" id="IPR000182">
    <property type="entry name" value="GNAT_dom"/>
</dbReference>